<name>A0A644YFH8_9ZZZZ</name>
<comment type="similarity">
    <text evidence="8">Belongs to the methyltransferase superfamily. RlmI family.</text>
</comment>
<evidence type="ECO:0000256" key="5">
    <source>
        <dbReference type="ARBA" id="ARBA00022679"/>
    </source>
</evidence>
<dbReference type="SUPFAM" id="SSF53335">
    <property type="entry name" value="S-adenosyl-L-methionine-dependent methyltransferases"/>
    <property type="match status" value="1"/>
</dbReference>
<keyword evidence="5 10" id="KW-0808">Transferase</keyword>
<evidence type="ECO:0000256" key="4">
    <source>
        <dbReference type="ARBA" id="ARBA00022603"/>
    </source>
</evidence>
<dbReference type="PANTHER" id="PTHR42873">
    <property type="entry name" value="RIBOSOMAL RNA LARGE SUBUNIT METHYLTRANSFERASE"/>
    <property type="match status" value="1"/>
</dbReference>
<dbReference type="Gene3D" id="2.30.130.10">
    <property type="entry name" value="PUA domain"/>
    <property type="match status" value="1"/>
</dbReference>
<keyword evidence="4 10" id="KW-0489">Methyltransferase</keyword>
<keyword evidence="2" id="KW-0963">Cytoplasm</keyword>
<dbReference type="EMBL" id="VSSQ01004945">
    <property type="protein sequence ID" value="MPM27256.1"/>
    <property type="molecule type" value="Genomic_DNA"/>
</dbReference>
<dbReference type="InterPro" id="IPR019614">
    <property type="entry name" value="SAM-dep_methyl-trfase"/>
</dbReference>
<keyword evidence="6" id="KW-0949">S-adenosyl-L-methionine</keyword>
<dbReference type="GO" id="GO:0008168">
    <property type="term" value="F:methyltransferase activity"/>
    <property type="evidence" value="ECO:0007669"/>
    <property type="project" value="UniProtKB-KW"/>
</dbReference>
<dbReference type="SUPFAM" id="SSF88697">
    <property type="entry name" value="PUA domain-like"/>
    <property type="match status" value="1"/>
</dbReference>
<dbReference type="Pfam" id="PF17785">
    <property type="entry name" value="PUA_3"/>
    <property type="match status" value="1"/>
</dbReference>
<comment type="subcellular location">
    <subcellularLocation>
        <location evidence="1">Cytoplasm</location>
    </subcellularLocation>
</comment>
<evidence type="ECO:0000256" key="3">
    <source>
        <dbReference type="ARBA" id="ARBA00022552"/>
    </source>
</evidence>
<keyword evidence="3" id="KW-0698">rRNA processing</keyword>
<feature type="domain" description="PUA" evidence="9">
    <location>
        <begin position="3"/>
        <end position="88"/>
    </location>
</feature>
<dbReference type="InterPro" id="IPR029063">
    <property type="entry name" value="SAM-dependent_MTases_sf"/>
</dbReference>
<comment type="caution">
    <text evidence="10">The sequence shown here is derived from an EMBL/GenBank/DDBJ whole genome shotgun (WGS) entry which is preliminary data.</text>
</comment>
<evidence type="ECO:0000259" key="9">
    <source>
        <dbReference type="SMART" id="SM00359"/>
    </source>
</evidence>
<dbReference type="AlphaFoldDB" id="A0A644YFH8"/>
<dbReference type="GO" id="GO:0005737">
    <property type="term" value="C:cytoplasm"/>
    <property type="evidence" value="ECO:0007669"/>
    <property type="project" value="UniProtKB-SubCell"/>
</dbReference>
<evidence type="ECO:0000256" key="2">
    <source>
        <dbReference type="ARBA" id="ARBA00022490"/>
    </source>
</evidence>
<dbReference type="PANTHER" id="PTHR42873:SF1">
    <property type="entry name" value="S-ADENOSYLMETHIONINE-DEPENDENT METHYLTRANSFERASE DOMAIN-CONTAINING PROTEIN"/>
    <property type="match status" value="1"/>
</dbReference>
<dbReference type="Gene3D" id="3.40.50.150">
    <property type="entry name" value="Vaccinia Virus protein VP39"/>
    <property type="match status" value="1"/>
</dbReference>
<dbReference type="InterPro" id="IPR002478">
    <property type="entry name" value="PUA"/>
</dbReference>
<evidence type="ECO:0000313" key="10">
    <source>
        <dbReference type="EMBL" id="MPM27256.1"/>
    </source>
</evidence>
<dbReference type="GO" id="GO:0003723">
    <property type="term" value="F:RNA binding"/>
    <property type="evidence" value="ECO:0007669"/>
    <property type="project" value="UniProtKB-KW"/>
</dbReference>
<protein>
    <submittedName>
        <fullName evidence="10">Ribosomal RNA large subunit methyltransferase I</fullName>
        <ecNumber evidence="10">2.1.1.191</ecNumber>
    </submittedName>
</protein>
<dbReference type="CDD" id="cd11572">
    <property type="entry name" value="RlmI_M_like"/>
    <property type="match status" value="1"/>
</dbReference>
<reference evidence="10" key="1">
    <citation type="submission" date="2019-08" db="EMBL/GenBank/DDBJ databases">
        <authorList>
            <person name="Kucharzyk K."/>
            <person name="Murdoch R.W."/>
            <person name="Higgins S."/>
            <person name="Loffler F."/>
        </authorList>
    </citation>
    <scope>NUCLEOTIDE SEQUENCE</scope>
</reference>
<evidence type="ECO:0000256" key="7">
    <source>
        <dbReference type="ARBA" id="ARBA00022884"/>
    </source>
</evidence>
<dbReference type="Pfam" id="PF10672">
    <property type="entry name" value="Methyltrans_SAM"/>
    <property type="match status" value="1"/>
</dbReference>
<dbReference type="GO" id="GO:0032259">
    <property type="term" value="P:methylation"/>
    <property type="evidence" value="ECO:0007669"/>
    <property type="project" value="UniProtKB-KW"/>
</dbReference>
<dbReference type="CDD" id="cd21153">
    <property type="entry name" value="PUA_RlmI"/>
    <property type="match status" value="1"/>
</dbReference>
<dbReference type="InterPro" id="IPR015947">
    <property type="entry name" value="PUA-like_sf"/>
</dbReference>
<evidence type="ECO:0000256" key="1">
    <source>
        <dbReference type="ARBA" id="ARBA00004496"/>
    </source>
</evidence>
<evidence type="ECO:0000256" key="8">
    <source>
        <dbReference type="ARBA" id="ARBA00038091"/>
    </source>
</evidence>
<dbReference type="EC" id="2.1.1.191" evidence="10"/>
<dbReference type="InterPro" id="IPR036974">
    <property type="entry name" value="PUA_sf"/>
</dbReference>
<keyword evidence="7" id="KW-0694">RNA-binding</keyword>
<organism evidence="10">
    <name type="scientific">bioreactor metagenome</name>
    <dbReference type="NCBI Taxonomy" id="1076179"/>
    <lineage>
        <taxon>unclassified sequences</taxon>
        <taxon>metagenomes</taxon>
        <taxon>ecological metagenomes</taxon>
    </lineage>
</organism>
<evidence type="ECO:0000256" key="6">
    <source>
        <dbReference type="ARBA" id="ARBA00022691"/>
    </source>
</evidence>
<proteinExistence type="inferred from homology"/>
<dbReference type="PROSITE" id="PS50890">
    <property type="entry name" value="PUA"/>
    <property type="match status" value="1"/>
</dbReference>
<dbReference type="Gene3D" id="3.30.750.80">
    <property type="entry name" value="RNA methyltransferase domain (HRMD) like"/>
    <property type="match status" value="1"/>
</dbReference>
<dbReference type="InterPro" id="IPR041532">
    <property type="entry name" value="RlmI-like_PUA"/>
</dbReference>
<dbReference type="SMART" id="SM00359">
    <property type="entry name" value="PUA"/>
    <property type="match status" value="1"/>
</dbReference>
<dbReference type="GO" id="GO:0006364">
    <property type="term" value="P:rRNA processing"/>
    <property type="evidence" value="ECO:0007669"/>
    <property type="project" value="UniProtKB-KW"/>
</dbReference>
<accession>A0A644YFH8</accession>
<sequence length="396" mass="43552">MTAEVRLKPGREKSVLRRHPWLFAGAVAKVAGTPEAGDTVRVLDHEGCFLAYGAWSPESQLRLRLWSWDEGQAVDAGFFRDRIARAWQLRQMLGIQETTGAWRLCHAEADGLPGVTVDCYNDFAVVQLSSAGADAHRAMVVEALLQLRSWRGIYERSDLAVLAQEGLPERTGILAGEMPPENLEIAEEGRRFLVDIRHGHKTGFYCDQRVNRSLVQRFARGKRVLNLFSYTGGFGVAAALGGAAEVVNVDSSRPALAASERNFALNGIAAGGFTHIEADCFSYLRRCRGEKQSYDLIVLDPPKLVDSQQALTRGARAYKDAALQSFHLLAPGGMLFTFSCSGWMKRELFAKVMADAALDAKCDAVAVMELDQAPDHPVPCAFPEGRYLKGLLLVKR</sequence>
<gene>
    <name evidence="10" type="primary">rlmI_16</name>
    <name evidence="10" type="ORF">SDC9_73766</name>
</gene>